<reference evidence="1" key="1">
    <citation type="submission" date="2020-05" db="EMBL/GenBank/DDBJ databases">
        <authorList>
            <person name="Chiriac C."/>
            <person name="Salcher M."/>
            <person name="Ghai R."/>
            <person name="Kavagutti S V."/>
        </authorList>
    </citation>
    <scope>NUCLEOTIDE SEQUENCE</scope>
</reference>
<dbReference type="AlphaFoldDB" id="A0A6J7M8L4"/>
<dbReference type="InterPro" id="IPR014942">
    <property type="entry name" value="AbiEii"/>
</dbReference>
<proteinExistence type="predicted"/>
<evidence type="ECO:0000313" key="1">
    <source>
        <dbReference type="EMBL" id="CAB4974869.1"/>
    </source>
</evidence>
<organism evidence="1">
    <name type="scientific">freshwater metagenome</name>
    <dbReference type="NCBI Taxonomy" id="449393"/>
    <lineage>
        <taxon>unclassified sequences</taxon>
        <taxon>metagenomes</taxon>
        <taxon>ecological metagenomes</taxon>
    </lineage>
</organism>
<gene>
    <name evidence="1" type="ORF">UFOPK3772_03638</name>
</gene>
<name>A0A6J7M8L4_9ZZZZ</name>
<dbReference type="Pfam" id="PF08843">
    <property type="entry name" value="AbiEii"/>
    <property type="match status" value="1"/>
</dbReference>
<sequence>MSPVSGDTSAGTAYLALQRQARVLGRNTDEVLQLYVLEGFLARLAASAVRDQFVLKGGVLLAALDARRPTRDVDLAGLEMSNDASSILHTVREIIAVAPSFDDGIEFDTASATSQVIREDDEYAGVRVKVSATIAKARVKFHVDVNIGDPIWPAPSIVHVPRILGGEAITLAGYPLSMVYAEKSVTAIQRGDTNTRWRDFGDIWTLQRRYPIEGTELRGAIDIVAAHRNATLMPLRDALAGYPVLAQDKWTSWRMRGSLFDLPQEFAPVLASIITFIDPVIDGLALGAEWNPIEASWHASRT</sequence>
<dbReference type="EMBL" id="CAFBNE010000252">
    <property type="protein sequence ID" value="CAB4974869.1"/>
    <property type="molecule type" value="Genomic_DNA"/>
</dbReference>
<protein>
    <submittedName>
        <fullName evidence="1">Unannotated protein</fullName>
    </submittedName>
</protein>
<accession>A0A6J7M8L4</accession>